<dbReference type="GO" id="GO:0005975">
    <property type="term" value="P:carbohydrate metabolic process"/>
    <property type="evidence" value="ECO:0007669"/>
    <property type="project" value="InterPro"/>
</dbReference>
<keyword evidence="3" id="KW-1185">Reference proteome</keyword>
<dbReference type="RefSeq" id="XP_001703318.1">
    <property type="nucleotide sequence ID" value="XM_001703266.2"/>
</dbReference>
<dbReference type="PaxDb" id="3055-EDP06000"/>
<proteinExistence type="inferred from homology"/>
<evidence type="ECO:0000256" key="1">
    <source>
        <dbReference type="ARBA" id="ARBA00006865"/>
    </source>
</evidence>
<dbReference type="EMBL" id="CM008964">
    <property type="protein sequence ID" value="PNW85078.1"/>
    <property type="molecule type" value="Genomic_DNA"/>
</dbReference>
<dbReference type="PROSITE" id="PS51762">
    <property type="entry name" value="GH16_2"/>
    <property type="match status" value="1"/>
</dbReference>
<evidence type="ECO:0000313" key="2">
    <source>
        <dbReference type="EMBL" id="PNW85078.1"/>
    </source>
</evidence>
<protein>
    <submittedName>
        <fullName evidence="2">Uncharacterized protein</fullName>
    </submittedName>
</protein>
<evidence type="ECO:0000313" key="3">
    <source>
        <dbReference type="Proteomes" id="UP000006906"/>
    </source>
</evidence>
<dbReference type="PANTHER" id="PTHR10963">
    <property type="entry name" value="GLYCOSYL HYDROLASE-RELATED"/>
    <property type="match status" value="1"/>
</dbReference>
<dbReference type="CDD" id="cd08023">
    <property type="entry name" value="GH16_laminarinase_like"/>
    <property type="match status" value="1"/>
</dbReference>
<dbReference type="SUPFAM" id="SSF49899">
    <property type="entry name" value="Concanavalin A-like lectins/glucanases"/>
    <property type="match status" value="1"/>
</dbReference>
<dbReference type="GO" id="GO:0004553">
    <property type="term" value="F:hydrolase activity, hydrolyzing O-glycosyl compounds"/>
    <property type="evidence" value="ECO:0007669"/>
    <property type="project" value="InterPro"/>
</dbReference>
<comment type="similarity">
    <text evidence="1">Belongs to the glycosyl hydrolase 16 family.</text>
</comment>
<sequence>MLLRSTIHIAICLLVPLGSAAVEWQQRWQEEFDPCVESTSDCVNGLRTSIWNFEVGDGTRYGPNTIGWGNGEAQCYTRDRKNVRAVKQAGGISGVLVIEAHFSKLGFPCTANTSSAVDAIAAAGGAGGAKTAPASFSDAPATRYWSSGRITTRNKAAFMWSNASSAVKVEAMIKFPQELGSWAAFWMLPDTPRDDCLACGAYGNGWCTSGEIDIAETRNRDARIRSTLHYGGLKDSPWLDCKFSPADYTDTAGRLSYWTRVSAVWAADGIAFAVNDTVVQSIPAASWYTGAVPDKAARPAAPFDQPFHLLLNLAVGGGFPAAQFYPGGGGSLVTDTRRAPYRLWVDWVRVYDQVPVAAAAA</sequence>
<dbReference type="Gramene" id="PNW85078">
    <property type="protein sequence ID" value="PNW85078"/>
    <property type="gene ID" value="CHLRE_03g170700v5"/>
</dbReference>
<accession>A8IEP7</accession>
<gene>
    <name evidence="2" type="ORF">CHLRE_03g170700v5</name>
</gene>
<dbReference type="Proteomes" id="UP000006906">
    <property type="component" value="Chromosome 3"/>
</dbReference>
<dbReference type="PANTHER" id="PTHR10963:SF55">
    <property type="entry name" value="GLYCOSIDE HYDROLASE FAMILY 16 PROTEIN"/>
    <property type="match status" value="1"/>
</dbReference>
<reference evidence="2 3" key="1">
    <citation type="journal article" date="2007" name="Science">
        <title>The Chlamydomonas genome reveals the evolution of key animal and plant functions.</title>
        <authorList>
            <person name="Merchant S.S."/>
            <person name="Prochnik S.E."/>
            <person name="Vallon O."/>
            <person name="Harris E.H."/>
            <person name="Karpowicz S.J."/>
            <person name="Witman G.B."/>
            <person name="Terry A."/>
            <person name="Salamov A."/>
            <person name="Fritz-Laylin L.K."/>
            <person name="Marechal-Drouard L."/>
            <person name="Marshall W.F."/>
            <person name="Qu L.H."/>
            <person name="Nelson D.R."/>
            <person name="Sanderfoot A.A."/>
            <person name="Spalding M.H."/>
            <person name="Kapitonov V.V."/>
            <person name="Ren Q."/>
            <person name="Ferris P."/>
            <person name="Lindquist E."/>
            <person name="Shapiro H."/>
            <person name="Lucas S.M."/>
            <person name="Grimwood J."/>
            <person name="Schmutz J."/>
            <person name="Cardol P."/>
            <person name="Cerutti H."/>
            <person name="Chanfreau G."/>
            <person name="Chen C.L."/>
            <person name="Cognat V."/>
            <person name="Croft M.T."/>
            <person name="Dent R."/>
            <person name="Dutcher S."/>
            <person name="Fernandez E."/>
            <person name="Fukuzawa H."/>
            <person name="Gonzalez-Ballester D."/>
            <person name="Gonzalez-Halphen D."/>
            <person name="Hallmann A."/>
            <person name="Hanikenne M."/>
            <person name="Hippler M."/>
            <person name="Inwood W."/>
            <person name="Jabbari K."/>
            <person name="Kalanon M."/>
            <person name="Kuras R."/>
            <person name="Lefebvre P.A."/>
            <person name="Lemaire S.D."/>
            <person name="Lobanov A.V."/>
            <person name="Lohr M."/>
            <person name="Manuell A."/>
            <person name="Meier I."/>
            <person name="Mets L."/>
            <person name="Mittag M."/>
            <person name="Mittelmeier T."/>
            <person name="Moroney J.V."/>
            <person name="Moseley J."/>
            <person name="Napoli C."/>
            <person name="Nedelcu A.M."/>
            <person name="Niyogi K."/>
            <person name="Novoselov S.V."/>
            <person name="Paulsen I.T."/>
            <person name="Pazour G."/>
            <person name="Purton S."/>
            <person name="Ral J.P."/>
            <person name="Riano-Pachon D.M."/>
            <person name="Riekhof W."/>
            <person name="Rymarquis L."/>
            <person name="Schroda M."/>
            <person name="Stern D."/>
            <person name="Umen J."/>
            <person name="Willows R."/>
            <person name="Wilson N."/>
            <person name="Zimmer S.L."/>
            <person name="Allmer J."/>
            <person name="Balk J."/>
            <person name="Bisova K."/>
            <person name="Chen C.J."/>
            <person name="Elias M."/>
            <person name="Gendler K."/>
            <person name="Hauser C."/>
            <person name="Lamb M.R."/>
            <person name="Ledford H."/>
            <person name="Long J.C."/>
            <person name="Minagawa J."/>
            <person name="Page M.D."/>
            <person name="Pan J."/>
            <person name="Pootakham W."/>
            <person name="Roje S."/>
            <person name="Rose A."/>
            <person name="Stahlberg E."/>
            <person name="Terauchi A.M."/>
            <person name="Yang P."/>
            <person name="Ball S."/>
            <person name="Bowler C."/>
            <person name="Dieckmann C.L."/>
            <person name="Gladyshev V.N."/>
            <person name="Green P."/>
            <person name="Jorgensen R."/>
            <person name="Mayfield S."/>
            <person name="Mueller-Roeber B."/>
            <person name="Rajamani S."/>
            <person name="Sayre R.T."/>
            <person name="Brokstein P."/>
            <person name="Dubchak I."/>
            <person name="Goodstein D."/>
            <person name="Hornick L."/>
            <person name="Huang Y.W."/>
            <person name="Jhaveri J."/>
            <person name="Luo Y."/>
            <person name="Martinez D."/>
            <person name="Ngau W.C."/>
            <person name="Otillar B."/>
            <person name="Poliakov A."/>
            <person name="Porter A."/>
            <person name="Szajkowski L."/>
            <person name="Werner G."/>
            <person name="Zhou K."/>
            <person name="Grigoriev I.V."/>
            <person name="Rokhsar D.S."/>
            <person name="Grossman A.R."/>
        </authorList>
    </citation>
    <scope>NUCLEOTIDE SEQUENCE [LARGE SCALE GENOMIC DNA]</scope>
    <source>
        <strain evidence="3">CC-503</strain>
    </source>
</reference>
<dbReference type="GO" id="GO:0005576">
    <property type="term" value="C:extracellular region"/>
    <property type="evidence" value="ECO:0000318"/>
    <property type="project" value="GO_Central"/>
</dbReference>
<dbReference type="KEGG" id="cre:CHLRE_03g170700v5"/>
<dbReference type="GeneID" id="5728941"/>
<dbReference type="InterPro" id="IPR000757">
    <property type="entry name" value="Beta-glucanase-like"/>
</dbReference>
<dbReference type="STRING" id="3055.A8IEP7"/>
<dbReference type="InterPro" id="IPR013320">
    <property type="entry name" value="ConA-like_dom_sf"/>
</dbReference>
<name>A8IEP7_CHLRE</name>
<dbReference type="HOGENOM" id="CLU_768050_0_0_1"/>
<dbReference type="AlphaFoldDB" id="A8IEP7"/>
<dbReference type="Gene3D" id="2.60.120.200">
    <property type="match status" value="1"/>
</dbReference>
<dbReference type="InterPro" id="IPR050546">
    <property type="entry name" value="Glycosyl_Hydrlase_16"/>
</dbReference>
<dbReference type="OrthoDB" id="527711at2759"/>
<dbReference type="InParanoid" id="A8IEP7"/>
<organism evidence="2 3">
    <name type="scientific">Chlamydomonas reinhardtii</name>
    <name type="common">Chlamydomonas smithii</name>
    <dbReference type="NCBI Taxonomy" id="3055"/>
    <lineage>
        <taxon>Eukaryota</taxon>
        <taxon>Viridiplantae</taxon>
        <taxon>Chlorophyta</taxon>
        <taxon>core chlorophytes</taxon>
        <taxon>Chlorophyceae</taxon>
        <taxon>CS clade</taxon>
        <taxon>Chlamydomonadales</taxon>
        <taxon>Chlamydomonadaceae</taxon>
        <taxon>Chlamydomonas</taxon>
    </lineage>
</organism>